<dbReference type="Proteomes" id="UP000233387">
    <property type="component" value="Unassembled WGS sequence"/>
</dbReference>
<dbReference type="InterPro" id="IPR023187">
    <property type="entry name" value="Tscrpt_reg_MarR-type_CS"/>
</dbReference>
<dbReference type="Pfam" id="PF01047">
    <property type="entry name" value="MarR"/>
    <property type="match status" value="1"/>
</dbReference>
<evidence type="ECO:0000313" key="6">
    <source>
        <dbReference type="Proteomes" id="UP000233387"/>
    </source>
</evidence>
<keyword evidence="2" id="KW-0238">DNA-binding</keyword>
<dbReference type="SMART" id="SM00347">
    <property type="entry name" value="HTH_MARR"/>
    <property type="match status" value="1"/>
</dbReference>
<accession>A0A2N3IKS2</accession>
<dbReference type="PROSITE" id="PS50995">
    <property type="entry name" value="HTH_MARR_2"/>
    <property type="match status" value="1"/>
</dbReference>
<evidence type="ECO:0000256" key="3">
    <source>
        <dbReference type="ARBA" id="ARBA00023163"/>
    </source>
</evidence>
<dbReference type="PRINTS" id="PR00598">
    <property type="entry name" value="HTHMARR"/>
</dbReference>
<dbReference type="InterPro" id="IPR036390">
    <property type="entry name" value="WH_DNA-bd_sf"/>
</dbReference>
<dbReference type="AlphaFoldDB" id="A0A2N3IKS2"/>
<sequence length="158" mass="18442">MLHTPTKIKPEESVDYNIKLAWYAISRMYNAEGSKYGITASVGFILINIDPEAGTPATKIAPQFGLEPRSITRTLKSMEADGLIFRKQSETDKRFVRIFLTEKGKEKREIARRVIKKFNLLIYENIEVEKLEVFFEVINKVYQLVEERNSRRKKQIKL</sequence>
<dbReference type="Gene3D" id="1.10.10.10">
    <property type="entry name" value="Winged helix-like DNA-binding domain superfamily/Winged helix DNA-binding domain"/>
    <property type="match status" value="1"/>
</dbReference>
<keyword evidence="3" id="KW-0804">Transcription</keyword>
<evidence type="ECO:0000256" key="1">
    <source>
        <dbReference type="ARBA" id="ARBA00023015"/>
    </source>
</evidence>
<reference evidence="5 6" key="1">
    <citation type="submission" date="2017-06" db="EMBL/GenBank/DDBJ databases">
        <title>Raineya orbicola gen. nov., sp. nov. a slightly thermophilic bacterium of the phylum Bacteroidetes and the description of Raineyaceae fam. nov.</title>
        <authorList>
            <person name="Albuquerque L."/>
            <person name="Polonia A.R.M."/>
            <person name="Barroso C."/>
            <person name="Froufe H.J.C."/>
            <person name="Lage O."/>
            <person name="Lobo-Da-Cunha A."/>
            <person name="Egas C."/>
            <person name="Da Costa M.S."/>
        </authorList>
    </citation>
    <scope>NUCLEOTIDE SEQUENCE [LARGE SCALE GENOMIC DNA]</scope>
    <source>
        <strain evidence="5 6">SPSPC-11</strain>
    </source>
</reference>
<keyword evidence="1" id="KW-0805">Transcription regulation</keyword>
<evidence type="ECO:0000256" key="2">
    <source>
        <dbReference type="ARBA" id="ARBA00023125"/>
    </source>
</evidence>
<dbReference type="GO" id="GO:0003677">
    <property type="term" value="F:DNA binding"/>
    <property type="evidence" value="ECO:0007669"/>
    <property type="project" value="UniProtKB-KW"/>
</dbReference>
<evidence type="ECO:0000259" key="4">
    <source>
        <dbReference type="PROSITE" id="PS50995"/>
    </source>
</evidence>
<keyword evidence="6" id="KW-1185">Reference proteome</keyword>
<organism evidence="5 6">
    <name type="scientific">Raineya orbicola</name>
    <dbReference type="NCBI Taxonomy" id="2016530"/>
    <lineage>
        <taxon>Bacteria</taxon>
        <taxon>Pseudomonadati</taxon>
        <taxon>Bacteroidota</taxon>
        <taxon>Cytophagia</taxon>
        <taxon>Cytophagales</taxon>
        <taxon>Raineyaceae</taxon>
        <taxon>Raineya</taxon>
    </lineage>
</organism>
<dbReference type="InterPro" id="IPR000835">
    <property type="entry name" value="HTH_MarR-typ"/>
</dbReference>
<dbReference type="PROSITE" id="PS01117">
    <property type="entry name" value="HTH_MARR_1"/>
    <property type="match status" value="1"/>
</dbReference>
<proteinExistence type="predicted"/>
<dbReference type="PANTHER" id="PTHR42756:SF1">
    <property type="entry name" value="TRANSCRIPTIONAL REPRESSOR OF EMRAB OPERON"/>
    <property type="match status" value="1"/>
</dbReference>
<dbReference type="InterPro" id="IPR036388">
    <property type="entry name" value="WH-like_DNA-bd_sf"/>
</dbReference>
<dbReference type="RefSeq" id="WP_394341581.1">
    <property type="nucleotide sequence ID" value="NZ_NKXO01000001.1"/>
</dbReference>
<name>A0A2N3IKS2_9BACT</name>
<dbReference type="GO" id="GO:0003700">
    <property type="term" value="F:DNA-binding transcription factor activity"/>
    <property type="evidence" value="ECO:0007669"/>
    <property type="project" value="InterPro"/>
</dbReference>
<comment type="caution">
    <text evidence="5">The sequence shown here is derived from an EMBL/GenBank/DDBJ whole genome shotgun (WGS) entry which is preliminary data.</text>
</comment>
<protein>
    <submittedName>
        <fullName evidence="5">Transcriptional regulator</fullName>
    </submittedName>
</protein>
<dbReference type="PANTHER" id="PTHR42756">
    <property type="entry name" value="TRANSCRIPTIONAL REGULATOR, MARR"/>
    <property type="match status" value="1"/>
</dbReference>
<feature type="domain" description="HTH marR-type" evidence="4">
    <location>
        <begin position="1"/>
        <end position="143"/>
    </location>
</feature>
<dbReference type="EMBL" id="NKXO01000001">
    <property type="protein sequence ID" value="PKQ70936.1"/>
    <property type="molecule type" value="Genomic_DNA"/>
</dbReference>
<evidence type="ECO:0000313" key="5">
    <source>
        <dbReference type="EMBL" id="PKQ70936.1"/>
    </source>
</evidence>
<gene>
    <name evidence="5" type="ORF">Rain11_0077</name>
</gene>
<dbReference type="SUPFAM" id="SSF46785">
    <property type="entry name" value="Winged helix' DNA-binding domain"/>
    <property type="match status" value="1"/>
</dbReference>